<evidence type="ECO:0008006" key="2">
    <source>
        <dbReference type="Google" id="ProtNLM"/>
    </source>
</evidence>
<gene>
    <name evidence="1" type="ORF">S01H1_66641</name>
</gene>
<dbReference type="GO" id="GO:0005975">
    <property type="term" value="P:carbohydrate metabolic process"/>
    <property type="evidence" value="ECO:0007669"/>
    <property type="project" value="InterPro"/>
</dbReference>
<evidence type="ECO:0000313" key="1">
    <source>
        <dbReference type="EMBL" id="GAG32236.1"/>
    </source>
</evidence>
<dbReference type="InterPro" id="IPR011330">
    <property type="entry name" value="Glyco_hydro/deAcase_b/a-brl"/>
</dbReference>
<name>X0Y5U2_9ZZZZ</name>
<dbReference type="EMBL" id="BARS01044076">
    <property type="protein sequence ID" value="GAG32236.1"/>
    <property type="molecule type" value="Genomic_DNA"/>
</dbReference>
<organism evidence="1">
    <name type="scientific">marine sediment metagenome</name>
    <dbReference type="NCBI Taxonomy" id="412755"/>
    <lineage>
        <taxon>unclassified sequences</taxon>
        <taxon>metagenomes</taxon>
        <taxon>ecological metagenomes</taxon>
    </lineage>
</organism>
<reference evidence="1" key="1">
    <citation type="journal article" date="2014" name="Front. Microbiol.">
        <title>High frequency of phylogenetically diverse reductive dehalogenase-homologous genes in deep subseafloor sedimentary metagenomes.</title>
        <authorList>
            <person name="Kawai M."/>
            <person name="Futagami T."/>
            <person name="Toyoda A."/>
            <person name="Takaki Y."/>
            <person name="Nishi S."/>
            <person name="Hori S."/>
            <person name="Arai W."/>
            <person name="Tsubouchi T."/>
            <person name="Morono Y."/>
            <person name="Uchiyama I."/>
            <person name="Ito T."/>
            <person name="Fujiyama A."/>
            <person name="Inagaki F."/>
            <person name="Takami H."/>
        </authorList>
    </citation>
    <scope>NUCLEOTIDE SEQUENCE</scope>
    <source>
        <strain evidence="1">Expedition CK06-06</strain>
    </source>
</reference>
<dbReference type="Gene3D" id="3.20.20.370">
    <property type="entry name" value="Glycoside hydrolase/deacetylase"/>
    <property type="match status" value="1"/>
</dbReference>
<dbReference type="AlphaFoldDB" id="X0Y5U2"/>
<protein>
    <recommendedName>
        <fullName evidence="2">NodB homology domain-containing protein</fullName>
    </recommendedName>
</protein>
<feature type="non-terminal residue" evidence="1">
    <location>
        <position position="1"/>
    </location>
</feature>
<proteinExistence type="predicted"/>
<accession>X0Y5U2</accession>
<sequence length="59" mass="6125">ALLRDIAPGGIVLLHNGEDATVDILPDLLTALKAQGLKMVSLSGPESYALVPTGEELMP</sequence>
<dbReference type="SUPFAM" id="SSF88713">
    <property type="entry name" value="Glycoside hydrolase/deacetylase"/>
    <property type="match status" value="1"/>
</dbReference>
<comment type="caution">
    <text evidence="1">The sequence shown here is derived from an EMBL/GenBank/DDBJ whole genome shotgun (WGS) entry which is preliminary data.</text>
</comment>